<keyword evidence="2" id="KW-0677">Repeat</keyword>
<protein>
    <submittedName>
        <fullName evidence="6">Beta/gamma crystallin-related protein</fullName>
    </submittedName>
</protein>
<accession>A0ABW1SAC4</accession>
<dbReference type="InterPro" id="IPR001064">
    <property type="entry name" value="Beta/gamma_crystallin"/>
</dbReference>
<evidence type="ECO:0000259" key="5">
    <source>
        <dbReference type="PROSITE" id="PS50915"/>
    </source>
</evidence>
<feature type="signal peptide" evidence="4">
    <location>
        <begin position="1"/>
        <end position="21"/>
    </location>
</feature>
<keyword evidence="7" id="KW-1185">Reference proteome</keyword>
<name>A0ABW1SAC4_9PROT</name>
<reference evidence="7" key="1">
    <citation type="journal article" date="2019" name="Int. J. Syst. Evol. Microbiol.">
        <title>The Global Catalogue of Microorganisms (GCM) 10K type strain sequencing project: providing services to taxonomists for standard genome sequencing and annotation.</title>
        <authorList>
            <consortium name="The Broad Institute Genomics Platform"/>
            <consortium name="The Broad Institute Genome Sequencing Center for Infectious Disease"/>
            <person name="Wu L."/>
            <person name="Ma J."/>
        </authorList>
    </citation>
    <scope>NUCLEOTIDE SEQUENCE [LARGE SCALE GENOMIC DNA]</scope>
    <source>
        <strain evidence="7">CGMCC-1.15741</strain>
    </source>
</reference>
<sequence>MKKSILTKLCLAGLASGLAFAGVANANPYRGGYGQANSGIVLYEHSEFRGQAVNINNGVARLGDYRFNDRASSVRVFSGAWEVCVDGDFRGRCQILDRSTPYLTNLRLNDNISSVRRIDRGYNRYNTRYDNRNGDRYYNDHRNNRGGYDRYQDRRGW</sequence>
<evidence type="ECO:0000313" key="6">
    <source>
        <dbReference type="EMBL" id="MFC6198154.1"/>
    </source>
</evidence>
<evidence type="ECO:0000256" key="3">
    <source>
        <dbReference type="SAM" id="MobiDB-lite"/>
    </source>
</evidence>
<dbReference type="PROSITE" id="PS50915">
    <property type="entry name" value="CRYSTALLIN_BETA_GAMMA"/>
    <property type="match status" value="1"/>
</dbReference>
<dbReference type="SMART" id="SM00247">
    <property type="entry name" value="XTALbg"/>
    <property type="match status" value="1"/>
</dbReference>
<dbReference type="RefSeq" id="WP_377378134.1">
    <property type="nucleotide sequence ID" value="NZ_JBHSSW010000009.1"/>
</dbReference>
<evidence type="ECO:0000313" key="7">
    <source>
        <dbReference type="Proteomes" id="UP001596303"/>
    </source>
</evidence>
<keyword evidence="4" id="KW-0732">Signal</keyword>
<feature type="region of interest" description="Disordered" evidence="3">
    <location>
        <begin position="132"/>
        <end position="157"/>
    </location>
</feature>
<comment type="caution">
    <text evidence="6">The sequence shown here is derived from an EMBL/GenBank/DDBJ whole genome shotgun (WGS) entry which is preliminary data.</text>
</comment>
<organism evidence="6 7">
    <name type="scientific">Ponticaulis profundi</name>
    <dbReference type="NCBI Taxonomy" id="2665222"/>
    <lineage>
        <taxon>Bacteria</taxon>
        <taxon>Pseudomonadati</taxon>
        <taxon>Pseudomonadota</taxon>
        <taxon>Alphaproteobacteria</taxon>
        <taxon>Hyphomonadales</taxon>
        <taxon>Hyphomonadaceae</taxon>
        <taxon>Ponticaulis</taxon>
    </lineage>
</organism>
<gene>
    <name evidence="6" type="ORF">ACFQDM_08695</name>
</gene>
<dbReference type="SUPFAM" id="SSF49695">
    <property type="entry name" value="gamma-Crystallin-like"/>
    <property type="match status" value="1"/>
</dbReference>
<feature type="chain" id="PRO_5047461652" evidence="4">
    <location>
        <begin position="22"/>
        <end position="157"/>
    </location>
</feature>
<dbReference type="EMBL" id="JBHSSW010000009">
    <property type="protein sequence ID" value="MFC6198154.1"/>
    <property type="molecule type" value="Genomic_DNA"/>
</dbReference>
<comment type="similarity">
    <text evidence="1">Belongs to the beta/gamma-crystallin family.</text>
</comment>
<dbReference type="Gene3D" id="2.60.20.10">
    <property type="entry name" value="Crystallins"/>
    <property type="match status" value="1"/>
</dbReference>
<dbReference type="Proteomes" id="UP001596303">
    <property type="component" value="Unassembled WGS sequence"/>
</dbReference>
<evidence type="ECO:0000256" key="1">
    <source>
        <dbReference type="ARBA" id="ARBA00009646"/>
    </source>
</evidence>
<evidence type="ECO:0000256" key="4">
    <source>
        <dbReference type="SAM" id="SignalP"/>
    </source>
</evidence>
<feature type="domain" description="Beta/gamma crystallin 'Greek key'" evidence="5">
    <location>
        <begin position="38"/>
        <end position="78"/>
    </location>
</feature>
<dbReference type="Pfam" id="PF00030">
    <property type="entry name" value="Crystall"/>
    <property type="match status" value="1"/>
</dbReference>
<evidence type="ECO:0000256" key="2">
    <source>
        <dbReference type="ARBA" id="ARBA00022737"/>
    </source>
</evidence>
<dbReference type="InterPro" id="IPR011024">
    <property type="entry name" value="G_crystallin-like"/>
</dbReference>
<proteinExistence type="inferred from homology"/>